<feature type="transmembrane region" description="Helical" evidence="9">
    <location>
        <begin position="47"/>
        <end position="68"/>
    </location>
</feature>
<evidence type="ECO:0000256" key="6">
    <source>
        <dbReference type="ARBA" id="ARBA00022989"/>
    </source>
</evidence>
<sequence>MSLHPTSRDWRLAADDFLRGMKSWQIWTLMGVSDIRQRYKRSRFGQFWITLSMAVFVAGIGVVFSLLFKQSVAEYVPYLAVNYIIWTFMSGVVSDSTTAFVQGTVFLRQENLPKTIFVMRVIVRNLIALAHNIVIVPPVFLLFGVVPDWGIFLMLPGFALLLVASFLVTLLCGILCTRFRDLPQIIANLLQLAFFITPIMWRVSQLDGRGWYVTHLNPFAVFLRIVTDPIHGKVPELYDYGAALTVIAVLTAVTWPLFARFRARIVYWL</sequence>
<evidence type="ECO:0000259" key="10">
    <source>
        <dbReference type="Pfam" id="PF01061"/>
    </source>
</evidence>
<feature type="transmembrane region" description="Helical" evidence="9">
    <location>
        <begin position="185"/>
        <end position="203"/>
    </location>
</feature>
<dbReference type="Pfam" id="PF01061">
    <property type="entry name" value="ABC2_membrane"/>
    <property type="match status" value="1"/>
</dbReference>
<evidence type="ECO:0000256" key="3">
    <source>
        <dbReference type="ARBA" id="ARBA00022448"/>
    </source>
</evidence>
<protein>
    <submittedName>
        <fullName evidence="11">Lipopolysaccharide transport system permease protein</fullName>
    </submittedName>
</protein>
<dbReference type="Proteomes" id="UP001429580">
    <property type="component" value="Unassembled WGS sequence"/>
</dbReference>
<proteinExistence type="inferred from homology"/>
<comment type="caution">
    <text evidence="11">The sequence shown here is derived from an EMBL/GenBank/DDBJ whole genome shotgun (WGS) entry which is preliminary data.</text>
</comment>
<feature type="transmembrane region" description="Helical" evidence="9">
    <location>
        <begin position="240"/>
        <end position="259"/>
    </location>
</feature>
<gene>
    <name evidence="11" type="ORF">FHS82_000087</name>
</gene>
<dbReference type="EMBL" id="JAASQI010000001">
    <property type="protein sequence ID" value="NIJ56274.1"/>
    <property type="molecule type" value="Genomic_DNA"/>
</dbReference>
<dbReference type="InterPro" id="IPR013525">
    <property type="entry name" value="ABC2_TM"/>
</dbReference>
<name>A0ABX0UWM0_9HYPH</name>
<feature type="transmembrane region" description="Helical" evidence="9">
    <location>
        <begin position="80"/>
        <end position="101"/>
    </location>
</feature>
<keyword evidence="6 9" id="KW-1133">Transmembrane helix</keyword>
<keyword evidence="12" id="KW-1185">Reference proteome</keyword>
<evidence type="ECO:0000256" key="8">
    <source>
        <dbReference type="ARBA" id="ARBA00023136"/>
    </source>
</evidence>
<feature type="transmembrane region" description="Helical" evidence="9">
    <location>
        <begin position="122"/>
        <end position="143"/>
    </location>
</feature>
<dbReference type="PANTHER" id="PTHR30413:SF10">
    <property type="entry name" value="CAPSULE POLYSACCHARIDE EXPORT INNER-MEMBRANE PROTEIN CTRC"/>
    <property type="match status" value="1"/>
</dbReference>
<reference evidence="11 12" key="1">
    <citation type="submission" date="2020-03" db="EMBL/GenBank/DDBJ databases">
        <title>Genomic Encyclopedia of Type Strains, Phase IV (KMG-IV): sequencing the most valuable type-strain genomes for metagenomic binning, comparative biology and taxonomic classification.</title>
        <authorList>
            <person name="Goeker M."/>
        </authorList>
    </citation>
    <scope>NUCLEOTIDE SEQUENCE [LARGE SCALE GENOMIC DNA]</scope>
    <source>
        <strain evidence="11 12">DSM 103870</strain>
    </source>
</reference>
<organism evidence="11 12">
    <name type="scientific">Pseudochelatococcus lubricantis</name>
    <dbReference type="NCBI Taxonomy" id="1538102"/>
    <lineage>
        <taxon>Bacteria</taxon>
        <taxon>Pseudomonadati</taxon>
        <taxon>Pseudomonadota</taxon>
        <taxon>Alphaproteobacteria</taxon>
        <taxon>Hyphomicrobiales</taxon>
        <taxon>Chelatococcaceae</taxon>
        <taxon>Pseudochelatococcus</taxon>
    </lineage>
</organism>
<keyword evidence="7" id="KW-0625">Polysaccharide transport</keyword>
<keyword evidence="5 9" id="KW-0812">Transmembrane</keyword>
<feature type="transmembrane region" description="Helical" evidence="9">
    <location>
        <begin position="149"/>
        <end position="173"/>
    </location>
</feature>
<accession>A0ABX0UWM0</accession>
<comment type="similarity">
    <text evidence="2">Belongs to the ABC-2 integral membrane protein family.</text>
</comment>
<keyword evidence="4" id="KW-1003">Cell membrane</keyword>
<keyword evidence="7" id="KW-0762">Sugar transport</keyword>
<evidence type="ECO:0000256" key="9">
    <source>
        <dbReference type="SAM" id="Phobius"/>
    </source>
</evidence>
<evidence type="ECO:0000256" key="5">
    <source>
        <dbReference type="ARBA" id="ARBA00022692"/>
    </source>
</evidence>
<dbReference type="PANTHER" id="PTHR30413">
    <property type="entry name" value="INNER MEMBRANE TRANSPORT PERMEASE"/>
    <property type="match status" value="1"/>
</dbReference>
<dbReference type="RefSeq" id="WP_166947606.1">
    <property type="nucleotide sequence ID" value="NZ_JAASQI010000001.1"/>
</dbReference>
<keyword evidence="3" id="KW-0813">Transport</keyword>
<evidence type="ECO:0000256" key="1">
    <source>
        <dbReference type="ARBA" id="ARBA00004651"/>
    </source>
</evidence>
<evidence type="ECO:0000313" key="12">
    <source>
        <dbReference type="Proteomes" id="UP001429580"/>
    </source>
</evidence>
<comment type="subcellular location">
    <subcellularLocation>
        <location evidence="1">Cell membrane</location>
        <topology evidence="1">Multi-pass membrane protein</topology>
    </subcellularLocation>
</comment>
<evidence type="ECO:0000313" key="11">
    <source>
        <dbReference type="EMBL" id="NIJ56274.1"/>
    </source>
</evidence>
<evidence type="ECO:0000256" key="7">
    <source>
        <dbReference type="ARBA" id="ARBA00023047"/>
    </source>
</evidence>
<keyword evidence="8 9" id="KW-0472">Membrane</keyword>
<evidence type="ECO:0000256" key="2">
    <source>
        <dbReference type="ARBA" id="ARBA00007783"/>
    </source>
</evidence>
<feature type="domain" description="ABC-2 type transporter transmembrane" evidence="10">
    <location>
        <begin position="35"/>
        <end position="226"/>
    </location>
</feature>
<evidence type="ECO:0000256" key="4">
    <source>
        <dbReference type="ARBA" id="ARBA00022475"/>
    </source>
</evidence>